<feature type="transmembrane region" description="Helical" evidence="8">
    <location>
        <begin position="102"/>
        <end position="122"/>
    </location>
</feature>
<feature type="transmembrane region" description="Helical" evidence="8">
    <location>
        <begin position="315"/>
        <end position="334"/>
    </location>
</feature>
<evidence type="ECO:0000256" key="5">
    <source>
        <dbReference type="ARBA" id="ARBA00022989"/>
    </source>
</evidence>
<dbReference type="GO" id="GO:0005353">
    <property type="term" value="F:fructose transmembrane transporter activity"/>
    <property type="evidence" value="ECO:0007669"/>
    <property type="project" value="UniProtKB-ARBA"/>
</dbReference>
<name>A0A0H3YIQ8_SCHMD</name>
<keyword evidence="5 8" id="KW-1133">Transmembrane helix</keyword>
<feature type="transmembrane region" description="Helical" evidence="8">
    <location>
        <begin position="278"/>
        <end position="300"/>
    </location>
</feature>
<dbReference type="InterPro" id="IPR005828">
    <property type="entry name" value="MFS_sugar_transport-like"/>
</dbReference>
<evidence type="ECO:0000256" key="2">
    <source>
        <dbReference type="ARBA" id="ARBA00022448"/>
    </source>
</evidence>
<proteinExistence type="evidence at transcript level"/>
<dbReference type="NCBIfam" id="TIGR00879">
    <property type="entry name" value="SP"/>
    <property type="match status" value="1"/>
</dbReference>
<keyword evidence="6 8" id="KW-0472">Membrane</keyword>
<keyword evidence="3" id="KW-1003">Cell membrane</keyword>
<feature type="transmembrane region" description="Helical" evidence="8">
    <location>
        <begin position="411"/>
        <end position="429"/>
    </location>
</feature>
<dbReference type="GO" id="GO:0005886">
    <property type="term" value="C:plasma membrane"/>
    <property type="evidence" value="ECO:0007669"/>
    <property type="project" value="UniProtKB-SubCell"/>
</dbReference>
<dbReference type="InterPro" id="IPR003663">
    <property type="entry name" value="Sugar/inositol_transpt"/>
</dbReference>
<organism evidence="10">
    <name type="scientific">Schmidtea mediterranea</name>
    <name type="common">Freshwater planarian flatworm</name>
    <dbReference type="NCBI Taxonomy" id="79327"/>
    <lineage>
        <taxon>Eukaryota</taxon>
        <taxon>Metazoa</taxon>
        <taxon>Spiralia</taxon>
        <taxon>Lophotrochozoa</taxon>
        <taxon>Platyhelminthes</taxon>
        <taxon>Rhabditophora</taxon>
        <taxon>Seriata</taxon>
        <taxon>Tricladida</taxon>
        <taxon>Continenticola</taxon>
        <taxon>Geoplanoidea</taxon>
        <taxon>Dugesiidae</taxon>
        <taxon>Schmidtea</taxon>
    </lineage>
</organism>
<dbReference type="SUPFAM" id="SSF103473">
    <property type="entry name" value="MFS general substrate transporter"/>
    <property type="match status" value="1"/>
</dbReference>
<feature type="transmembrane region" description="Helical" evidence="8">
    <location>
        <begin position="441"/>
        <end position="461"/>
    </location>
</feature>
<evidence type="ECO:0000313" key="10">
    <source>
        <dbReference type="EMBL" id="AKN21396.1"/>
    </source>
</evidence>
<dbReference type="Gene3D" id="1.20.1250.20">
    <property type="entry name" value="MFS general substrate transporter like domains"/>
    <property type="match status" value="1"/>
</dbReference>
<dbReference type="GO" id="GO:1990539">
    <property type="term" value="P:fructose import across plasma membrane"/>
    <property type="evidence" value="ECO:0007669"/>
    <property type="project" value="UniProtKB-ARBA"/>
</dbReference>
<accession>A0A0H3YIQ8</accession>
<gene>
    <name evidence="10" type="primary">slc2a-1</name>
</gene>
<feature type="transmembrane region" description="Helical" evidence="8">
    <location>
        <begin position="128"/>
        <end position="148"/>
    </location>
</feature>
<comment type="subcellular location">
    <subcellularLocation>
        <location evidence="1">Cell membrane</location>
        <topology evidence="1">Multi-pass membrane protein</topology>
    </subcellularLocation>
</comment>
<feature type="transmembrane region" description="Helical" evidence="8">
    <location>
        <begin position="346"/>
        <end position="366"/>
    </location>
</feature>
<dbReference type="Pfam" id="PF00083">
    <property type="entry name" value="Sugar_tr"/>
    <property type="match status" value="1"/>
</dbReference>
<feature type="transmembrane region" description="Helical" evidence="8">
    <location>
        <begin position="190"/>
        <end position="211"/>
    </location>
</feature>
<feature type="transmembrane region" description="Helical" evidence="8">
    <location>
        <begin position="160"/>
        <end position="178"/>
    </location>
</feature>
<evidence type="ECO:0000256" key="1">
    <source>
        <dbReference type="ARBA" id="ARBA00004651"/>
    </source>
</evidence>
<evidence type="ECO:0000256" key="7">
    <source>
        <dbReference type="RuleBase" id="RU003346"/>
    </source>
</evidence>
<evidence type="ECO:0000256" key="6">
    <source>
        <dbReference type="ARBA" id="ARBA00023136"/>
    </source>
</evidence>
<comment type="similarity">
    <text evidence="7">Belongs to the major facilitator superfamily. Sugar transporter (TC 2.A.1.1) family.</text>
</comment>
<feature type="transmembrane region" description="Helical" evidence="8">
    <location>
        <begin position="67"/>
        <end position="90"/>
    </location>
</feature>
<dbReference type="InterPro" id="IPR036259">
    <property type="entry name" value="MFS_trans_sf"/>
</dbReference>
<dbReference type="InterPro" id="IPR045263">
    <property type="entry name" value="GLUT"/>
</dbReference>
<evidence type="ECO:0000256" key="8">
    <source>
        <dbReference type="SAM" id="Phobius"/>
    </source>
</evidence>
<evidence type="ECO:0000256" key="3">
    <source>
        <dbReference type="ARBA" id="ARBA00022475"/>
    </source>
</evidence>
<dbReference type="PRINTS" id="PR00171">
    <property type="entry name" value="SUGRTRNSPORT"/>
</dbReference>
<evidence type="ECO:0000259" key="9">
    <source>
        <dbReference type="PROSITE" id="PS50850"/>
    </source>
</evidence>
<dbReference type="PANTHER" id="PTHR23503">
    <property type="entry name" value="SOLUTE CARRIER FAMILY 2"/>
    <property type="match status" value="1"/>
</dbReference>
<dbReference type="FunFam" id="1.20.1250.20:FF:001511">
    <property type="entry name" value="Solute carrier family 2, facilitated glucose transporter member 5"/>
    <property type="match status" value="1"/>
</dbReference>
<dbReference type="PROSITE" id="PS50850">
    <property type="entry name" value="MFS"/>
    <property type="match status" value="1"/>
</dbReference>
<protein>
    <submittedName>
        <fullName evidence="10">Slc2a-1</fullName>
    </submittedName>
</protein>
<keyword evidence="4 8" id="KW-0812">Transmembrane</keyword>
<keyword evidence="2 7" id="KW-0813">Transport</keyword>
<sequence length="517" mass="58066">MKFSDIKMFQMTRWLLLSSITVALGSSFLYGYNVAKLNTPTQMIQDFFNESYTKRYGSPLSKSRLNILWSFTVTIFVATGAVGSFICGWIADKIGRKRSLVLNNFLAIVGGLLEAASKPLMIPELIMMGRFIIGLNCGLTLGLATIFLTEISPQSIRGAVANFHQVGVVFGILAAQVMGLDSLLGTEKNWNYLLGFTIIPPILSCFILPFCPESPRYLMLSKNDEKAARLNMEKYHQKNSPELEEAITDMQKEYFASTDAIGKFQYTQLFRARKLRMALLVGISLMICQQWSGINAIFAYSESLFTQAGVKKSNIQYVIVGTGLVNVLITFVNLPLMDKAGRRSLLLYPSMVMIICMLLMIPSIGYQHKFPWLSHLSIVLMLFYIVGFALGLGPIPCMLPSETFRQGPRGAAVGIVQAFHWAMNMIVTFSFRFMEESIGEYLFIIFAIICTLSLIFVLLFLPETNGRSLDDIVMDFKRGYLWIPFRKKPYYIYANEVIAANKALYQTGGANVTLEIE</sequence>
<dbReference type="EMBL" id="KT163446">
    <property type="protein sequence ID" value="AKN21396.1"/>
    <property type="molecule type" value="mRNA"/>
</dbReference>
<dbReference type="InterPro" id="IPR005829">
    <property type="entry name" value="Sugar_transporter_CS"/>
</dbReference>
<dbReference type="PROSITE" id="PS00217">
    <property type="entry name" value="SUGAR_TRANSPORT_2"/>
    <property type="match status" value="1"/>
</dbReference>
<reference evidence="10" key="1">
    <citation type="journal article" date="2015" name="Elife">
        <title>Stem cells and fluid flow drive cyst formation in an invertebrate excretory organ.</title>
        <authorList>
            <person name="Thi-Kim Vu H."/>
            <person name="Rink J.C."/>
            <person name="McKinney S.A."/>
            <person name="McClain M."/>
            <person name="Lakshmanaperumal N."/>
            <person name="Alexander R."/>
            <person name="Sanchez Alvarado A."/>
        </authorList>
    </citation>
    <scope>NUCLEOTIDE SEQUENCE</scope>
</reference>
<feature type="domain" description="Major facilitator superfamily (MFS) profile" evidence="9">
    <location>
        <begin position="19"/>
        <end position="465"/>
    </location>
</feature>
<dbReference type="PANTHER" id="PTHR23503:SF8">
    <property type="entry name" value="FACILITATED GLUCOSE TRANSPORTER PROTEIN 1"/>
    <property type="match status" value="1"/>
</dbReference>
<feature type="transmembrane region" description="Helical" evidence="8">
    <location>
        <begin position="372"/>
        <end position="399"/>
    </location>
</feature>
<dbReference type="InterPro" id="IPR020846">
    <property type="entry name" value="MFS_dom"/>
</dbReference>
<dbReference type="OrthoDB" id="4540492at2759"/>
<evidence type="ECO:0000256" key="4">
    <source>
        <dbReference type="ARBA" id="ARBA00022692"/>
    </source>
</evidence>
<dbReference type="AlphaFoldDB" id="A0A0H3YIQ8"/>